<dbReference type="RefSeq" id="WP_135463505.1">
    <property type="nucleotide sequence ID" value="NZ_SRLC01000001.1"/>
</dbReference>
<dbReference type="EMBL" id="SRLC01000001">
    <property type="protein sequence ID" value="TGE25928.1"/>
    <property type="molecule type" value="Genomic_DNA"/>
</dbReference>
<gene>
    <name evidence="1" type="ORF">E5K00_12275</name>
</gene>
<keyword evidence="2" id="KW-1185">Reference proteome</keyword>
<dbReference type="AlphaFoldDB" id="A0A4Z0Q790"/>
<protein>
    <submittedName>
        <fullName evidence="1">Uncharacterized protein</fullName>
    </submittedName>
</protein>
<organism evidence="1 2">
    <name type="scientific">Hymenobacter aquaticus</name>
    <dbReference type="NCBI Taxonomy" id="1867101"/>
    <lineage>
        <taxon>Bacteria</taxon>
        <taxon>Pseudomonadati</taxon>
        <taxon>Bacteroidota</taxon>
        <taxon>Cytophagia</taxon>
        <taxon>Cytophagales</taxon>
        <taxon>Hymenobacteraceae</taxon>
        <taxon>Hymenobacter</taxon>
    </lineage>
</organism>
<evidence type="ECO:0000313" key="2">
    <source>
        <dbReference type="Proteomes" id="UP000297549"/>
    </source>
</evidence>
<sequence>MHPARTFTAATEEALWQQIQADIHDQDDLFDYTAELIQAGYHVQLDIDVDFGSGFEGGTELTTLRAVVPTPLRFALHEQTWLHELGKLLGLSDVELGDTALDAAFVITTNDEAALRRLLLETPTVRDTLLRYADFRFILAPDSTHDAAETALTFSRETALLDLSQLRELYHLMLTLLQRLAPNSADDAAA</sequence>
<dbReference type="Proteomes" id="UP000297549">
    <property type="component" value="Unassembled WGS sequence"/>
</dbReference>
<accession>A0A4Z0Q790</accession>
<reference evidence="1 2" key="1">
    <citation type="submission" date="2019-04" db="EMBL/GenBank/DDBJ databases">
        <authorList>
            <person name="Feng G."/>
            <person name="Zhang J."/>
            <person name="Zhu H."/>
        </authorList>
    </citation>
    <scope>NUCLEOTIDE SEQUENCE [LARGE SCALE GENOMIC DNA]</scope>
    <source>
        <strain evidence="1 2">JCM 31653</strain>
    </source>
</reference>
<name>A0A4Z0Q790_9BACT</name>
<evidence type="ECO:0000313" key="1">
    <source>
        <dbReference type="EMBL" id="TGE25928.1"/>
    </source>
</evidence>
<proteinExistence type="predicted"/>
<dbReference type="OrthoDB" id="262374at2"/>
<comment type="caution">
    <text evidence="1">The sequence shown here is derived from an EMBL/GenBank/DDBJ whole genome shotgun (WGS) entry which is preliminary data.</text>
</comment>